<dbReference type="RefSeq" id="WP_011524844.1">
    <property type="nucleotide sequence ID" value="NC_008009.1"/>
</dbReference>
<evidence type="ECO:0000256" key="2">
    <source>
        <dbReference type="ARBA" id="ARBA00015553"/>
    </source>
</evidence>
<keyword evidence="5" id="KW-0233">DNA recombination</keyword>
<dbReference type="AlphaFoldDB" id="Q1IJA5"/>
<evidence type="ECO:0000313" key="7">
    <source>
        <dbReference type="EMBL" id="ABF43045.1"/>
    </source>
</evidence>
<reference evidence="7 8" key="1">
    <citation type="journal article" date="2009" name="Appl. Environ. Microbiol.">
        <title>Three genomes from the phylum Acidobacteria provide insight into the lifestyles of these microorganisms in soils.</title>
        <authorList>
            <person name="Ward N.L."/>
            <person name="Challacombe J.F."/>
            <person name="Janssen P.H."/>
            <person name="Henrissat B."/>
            <person name="Coutinho P.M."/>
            <person name="Wu M."/>
            <person name="Xie G."/>
            <person name="Haft D.H."/>
            <person name="Sait M."/>
            <person name="Badger J."/>
            <person name="Barabote R.D."/>
            <person name="Bradley B."/>
            <person name="Brettin T.S."/>
            <person name="Brinkac L.M."/>
            <person name="Bruce D."/>
            <person name="Creasy T."/>
            <person name="Daugherty S.C."/>
            <person name="Davidsen T.M."/>
            <person name="DeBoy R.T."/>
            <person name="Detter J.C."/>
            <person name="Dodson R.J."/>
            <person name="Durkin A.S."/>
            <person name="Ganapathy A."/>
            <person name="Gwinn-Giglio M."/>
            <person name="Han C.S."/>
            <person name="Khouri H."/>
            <person name="Kiss H."/>
            <person name="Kothari S.P."/>
            <person name="Madupu R."/>
            <person name="Nelson K.E."/>
            <person name="Nelson W.C."/>
            <person name="Paulsen I."/>
            <person name="Penn K."/>
            <person name="Ren Q."/>
            <person name="Rosovitz M.J."/>
            <person name="Selengut J.D."/>
            <person name="Shrivastava S."/>
            <person name="Sullivan S.A."/>
            <person name="Tapia R."/>
            <person name="Thompson L.S."/>
            <person name="Watkins K.L."/>
            <person name="Yang Q."/>
            <person name="Yu C."/>
            <person name="Zafar N."/>
            <person name="Zhou L."/>
            <person name="Kuske C.R."/>
        </authorList>
    </citation>
    <scope>NUCLEOTIDE SEQUENCE [LARGE SCALE GENOMIC DNA]</scope>
    <source>
        <strain evidence="7 8">Ellin345</strain>
    </source>
</reference>
<dbReference type="KEGG" id="aba:Acid345_4045"/>
<accession>Q1IJA5</accession>
<proteinExistence type="inferred from homology"/>
<dbReference type="GO" id="GO:0006310">
    <property type="term" value="P:DNA recombination"/>
    <property type="evidence" value="ECO:0007669"/>
    <property type="project" value="UniProtKB-KW"/>
</dbReference>
<name>Q1IJA5_KORVE</name>
<evidence type="ECO:0000256" key="4">
    <source>
        <dbReference type="ARBA" id="ARBA00022840"/>
    </source>
</evidence>
<keyword evidence="3" id="KW-0547">Nucleotide-binding</keyword>
<evidence type="ECO:0000256" key="1">
    <source>
        <dbReference type="ARBA" id="ARBA00009391"/>
    </source>
</evidence>
<dbReference type="GO" id="GO:0003697">
    <property type="term" value="F:single-stranded DNA binding"/>
    <property type="evidence" value="ECO:0007669"/>
    <property type="project" value="InterPro"/>
</dbReference>
<dbReference type="InterPro" id="IPR027417">
    <property type="entry name" value="P-loop_NTPase"/>
</dbReference>
<gene>
    <name evidence="7" type="ordered locus">Acid345_4045</name>
</gene>
<dbReference type="PANTHER" id="PTHR45900:SF1">
    <property type="entry name" value="MITOCHONDRIAL DNA REPAIR PROTEIN RECA HOMOLOG-RELATED"/>
    <property type="match status" value="1"/>
</dbReference>
<dbReference type="eggNOG" id="COG0468">
    <property type="taxonomic scope" value="Bacteria"/>
</dbReference>
<dbReference type="EnsemblBacteria" id="ABF43045">
    <property type="protein sequence ID" value="ABF43045"/>
    <property type="gene ID" value="Acid345_4045"/>
</dbReference>
<dbReference type="Gene3D" id="3.40.50.300">
    <property type="entry name" value="P-loop containing nucleotide triphosphate hydrolases"/>
    <property type="match status" value="1"/>
</dbReference>
<dbReference type="InterPro" id="IPR013765">
    <property type="entry name" value="DNA_recomb/repair_RecA"/>
</dbReference>
<evidence type="ECO:0000259" key="6">
    <source>
        <dbReference type="Pfam" id="PF00154"/>
    </source>
</evidence>
<sequence>MSTASLLRSQIESALAPRVPVVFSTCAQVSRPVQTTGIAALDRLTGGGLPVGAVCELFGPECSGRTSVALAFLAQITREGTACAWIDVADSLDPESAAACGVDLRRLLWVRCSDAETRRARGKMWSRLDQALRAADLVLQAGGFGAVVFDMGAVPPEKALRVPLASWFRFRAAAERTQATFLLLSQVSCAKSCSALQLKLDRLRTRQEGGQVLSGLQFHAELVRDRFSAAKKPSAAVAAWGQSTPWVTSCTP</sequence>
<dbReference type="STRING" id="204669.Acid345_4045"/>
<evidence type="ECO:0000313" key="8">
    <source>
        <dbReference type="Proteomes" id="UP000002432"/>
    </source>
</evidence>
<protein>
    <recommendedName>
        <fullName evidence="2">Protein RecA</fullName>
    </recommendedName>
</protein>
<dbReference type="HOGENOM" id="CLU_056547_0_0_0"/>
<dbReference type="SUPFAM" id="SSF52540">
    <property type="entry name" value="P-loop containing nucleoside triphosphate hydrolases"/>
    <property type="match status" value="1"/>
</dbReference>
<dbReference type="EMBL" id="CP000360">
    <property type="protein sequence ID" value="ABF43045.1"/>
    <property type="molecule type" value="Genomic_DNA"/>
</dbReference>
<organism evidence="7 8">
    <name type="scientific">Koribacter versatilis (strain Ellin345)</name>
    <dbReference type="NCBI Taxonomy" id="204669"/>
    <lineage>
        <taxon>Bacteria</taxon>
        <taxon>Pseudomonadati</taxon>
        <taxon>Acidobacteriota</taxon>
        <taxon>Terriglobia</taxon>
        <taxon>Terriglobales</taxon>
        <taxon>Candidatus Korobacteraceae</taxon>
        <taxon>Candidatus Korobacter</taxon>
    </lineage>
</organism>
<feature type="domain" description="RecA-like N-terminal" evidence="6">
    <location>
        <begin position="33"/>
        <end position="113"/>
    </location>
</feature>
<evidence type="ECO:0000256" key="5">
    <source>
        <dbReference type="ARBA" id="ARBA00023172"/>
    </source>
</evidence>
<comment type="similarity">
    <text evidence="1">Belongs to the RecA family.</text>
</comment>
<dbReference type="Proteomes" id="UP000002432">
    <property type="component" value="Chromosome"/>
</dbReference>
<dbReference type="Pfam" id="PF00154">
    <property type="entry name" value="RecA_N"/>
    <property type="match status" value="1"/>
</dbReference>
<dbReference type="InterPro" id="IPR049428">
    <property type="entry name" value="RecA-like_N"/>
</dbReference>
<evidence type="ECO:0000256" key="3">
    <source>
        <dbReference type="ARBA" id="ARBA00022741"/>
    </source>
</evidence>
<dbReference type="GO" id="GO:0006281">
    <property type="term" value="P:DNA repair"/>
    <property type="evidence" value="ECO:0007669"/>
    <property type="project" value="InterPro"/>
</dbReference>
<dbReference type="OrthoDB" id="110850at2"/>
<dbReference type="PANTHER" id="PTHR45900">
    <property type="entry name" value="RECA"/>
    <property type="match status" value="1"/>
</dbReference>
<keyword evidence="4" id="KW-0067">ATP-binding</keyword>
<keyword evidence="8" id="KW-1185">Reference proteome</keyword>
<dbReference type="GO" id="GO:0005524">
    <property type="term" value="F:ATP binding"/>
    <property type="evidence" value="ECO:0007669"/>
    <property type="project" value="UniProtKB-KW"/>
</dbReference>